<dbReference type="SUPFAM" id="SSF56037">
    <property type="entry name" value="PheT/TilS domain"/>
    <property type="match status" value="1"/>
</dbReference>
<accession>A0A2S5STF4</accession>
<protein>
    <recommendedName>
        <fullName evidence="8">tRNA(Ile)-lysidine synthase</fullName>
        <ecNumber evidence="8">6.3.4.19</ecNumber>
    </recommendedName>
    <alternativeName>
        <fullName evidence="8">tRNA(Ile)-2-lysyl-cytidine synthase</fullName>
    </alternativeName>
    <alternativeName>
        <fullName evidence="8">tRNA(Ile)-lysidine synthetase</fullName>
    </alternativeName>
</protein>
<sequence length="439" mass="48045">MKPAAAAPGVVAVAYSGGRDSTALLFATLRVAHALGLRVVALHIHHGLQAKADDWLRHCRKQCDAWKRQGWPVTLAWTRLHLHLTAGDSVEAVARRARYQALRRLALEHGAHTVLLGHHRTDQAETFLLQALRGGGVAGLAGMPVTATREGVAWLRPWRNRPRSDIEAYVVQHGLAYVDDESNADDRFARNLLRQQVWPALVGAFPQAEAALADAAAWAGEASACLEALATLDLASLDDGLGLDVQACRRLGTARGRNALRVWIRRMSGHRPSASLLERLWQESAGVSARRWDWAKGELRLYRGRLSWVGRVVAAASEARALPATHLSLKGGGIVAVPGWGGALRVERVREGGVAWERLRRVELRGRQGGEQFQSGHGRPPRALKKQFQAAAVPAWQRQGPLVYDAAGHLLFVPGLGMDARAWATPGRPQWRLLWEPLA</sequence>
<dbReference type="SUPFAM" id="SSF52402">
    <property type="entry name" value="Adenine nucleotide alpha hydrolases-like"/>
    <property type="match status" value="1"/>
</dbReference>
<evidence type="ECO:0000313" key="11">
    <source>
        <dbReference type="Proteomes" id="UP000238605"/>
    </source>
</evidence>
<evidence type="ECO:0000313" key="10">
    <source>
        <dbReference type="EMBL" id="PPE65964.1"/>
    </source>
</evidence>
<comment type="domain">
    <text evidence="8">The N-terminal region contains the highly conserved SGGXDS motif, predicted to be a P-loop motif involved in ATP binding.</text>
</comment>
<dbReference type="PANTHER" id="PTHR43033">
    <property type="entry name" value="TRNA(ILE)-LYSIDINE SYNTHASE-RELATED"/>
    <property type="match status" value="1"/>
</dbReference>
<dbReference type="RefSeq" id="WP_104302913.1">
    <property type="nucleotide sequence ID" value="NZ_PSNX01000010.1"/>
</dbReference>
<dbReference type="HAMAP" id="MF_01161">
    <property type="entry name" value="tRNA_Ile_lys_synt"/>
    <property type="match status" value="1"/>
</dbReference>
<comment type="similarity">
    <text evidence="8">Belongs to the tRNA(Ile)-lysidine synthase family.</text>
</comment>
<dbReference type="Pfam" id="PF01171">
    <property type="entry name" value="ATP_bind_3"/>
    <property type="match status" value="1"/>
</dbReference>
<dbReference type="SMART" id="SM00977">
    <property type="entry name" value="TilS_C"/>
    <property type="match status" value="1"/>
</dbReference>
<dbReference type="InterPro" id="IPR014729">
    <property type="entry name" value="Rossmann-like_a/b/a_fold"/>
</dbReference>
<dbReference type="AlphaFoldDB" id="A0A2S5STF4"/>
<reference evidence="10 11" key="1">
    <citation type="submission" date="2018-02" db="EMBL/GenBank/DDBJ databases">
        <title>Reclassifiation of [Polyangium] brachysporum DSM 7029 as Guopingzhaonella breviflexa gen. nov., sp. nov., a member of the family Comamonadaceae.</title>
        <authorList>
            <person name="Tang B."/>
        </authorList>
    </citation>
    <scope>NUCLEOTIDE SEQUENCE [LARGE SCALE GENOMIC DNA]</scope>
    <source>
        <strain evidence="10 11">BCRC 80649</strain>
    </source>
</reference>
<dbReference type="InterPro" id="IPR012796">
    <property type="entry name" value="Lysidine-tRNA-synth_C"/>
</dbReference>
<evidence type="ECO:0000256" key="3">
    <source>
        <dbReference type="ARBA" id="ARBA00022598"/>
    </source>
</evidence>
<feature type="domain" description="Lysidine-tRNA(Ile) synthetase C-terminal" evidence="9">
    <location>
        <begin position="362"/>
        <end position="435"/>
    </location>
</feature>
<dbReference type="Pfam" id="PF11734">
    <property type="entry name" value="TilS_C"/>
    <property type="match status" value="1"/>
</dbReference>
<feature type="binding site" evidence="8">
    <location>
        <begin position="16"/>
        <end position="21"/>
    </location>
    <ligand>
        <name>ATP</name>
        <dbReference type="ChEBI" id="CHEBI:30616"/>
    </ligand>
</feature>
<evidence type="ECO:0000259" key="9">
    <source>
        <dbReference type="SMART" id="SM00977"/>
    </source>
</evidence>
<dbReference type="Pfam" id="PF09179">
    <property type="entry name" value="TilS"/>
    <property type="match status" value="1"/>
</dbReference>
<dbReference type="OrthoDB" id="9807403at2"/>
<dbReference type="EMBL" id="PSNX01000010">
    <property type="protein sequence ID" value="PPE65964.1"/>
    <property type="molecule type" value="Genomic_DNA"/>
</dbReference>
<comment type="function">
    <text evidence="8">Ligates lysine onto the cytidine present at position 34 of the AUA codon-specific tRNA(Ile) that contains the anticodon CAU, in an ATP-dependent manner. Cytidine is converted to lysidine, thus changing the amino acid specificity of the tRNA from methionine to isoleucine.</text>
</comment>
<dbReference type="NCBIfam" id="TIGR02432">
    <property type="entry name" value="lysidine_TilS_N"/>
    <property type="match status" value="1"/>
</dbReference>
<comment type="caution">
    <text evidence="10">The sequence shown here is derived from an EMBL/GenBank/DDBJ whole genome shotgun (WGS) entry which is preliminary data.</text>
</comment>
<evidence type="ECO:0000256" key="5">
    <source>
        <dbReference type="ARBA" id="ARBA00022741"/>
    </source>
</evidence>
<comment type="catalytic activity">
    <reaction evidence="7 8">
        <text>cytidine(34) in tRNA(Ile2) + L-lysine + ATP = lysidine(34) in tRNA(Ile2) + AMP + diphosphate + H(+)</text>
        <dbReference type="Rhea" id="RHEA:43744"/>
        <dbReference type="Rhea" id="RHEA-COMP:10625"/>
        <dbReference type="Rhea" id="RHEA-COMP:10670"/>
        <dbReference type="ChEBI" id="CHEBI:15378"/>
        <dbReference type="ChEBI" id="CHEBI:30616"/>
        <dbReference type="ChEBI" id="CHEBI:32551"/>
        <dbReference type="ChEBI" id="CHEBI:33019"/>
        <dbReference type="ChEBI" id="CHEBI:82748"/>
        <dbReference type="ChEBI" id="CHEBI:83665"/>
        <dbReference type="ChEBI" id="CHEBI:456215"/>
        <dbReference type="EC" id="6.3.4.19"/>
    </reaction>
</comment>
<evidence type="ECO:0000256" key="7">
    <source>
        <dbReference type="ARBA" id="ARBA00048539"/>
    </source>
</evidence>
<name>A0A2S5STF4_9BURK</name>
<dbReference type="CDD" id="cd01992">
    <property type="entry name" value="TilS_N"/>
    <property type="match status" value="1"/>
</dbReference>
<dbReference type="GO" id="GO:0005737">
    <property type="term" value="C:cytoplasm"/>
    <property type="evidence" value="ECO:0007669"/>
    <property type="project" value="UniProtKB-SubCell"/>
</dbReference>
<evidence type="ECO:0000256" key="8">
    <source>
        <dbReference type="HAMAP-Rule" id="MF_01161"/>
    </source>
</evidence>
<evidence type="ECO:0000256" key="2">
    <source>
        <dbReference type="ARBA" id="ARBA00022490"/>
    </source>
</evidence>
<keyword evidence="11" id="KW-1185">Reference proteome</keyword>
<keyword evidence="6 8" id="KW-0067">ATP-binding</keyword>
<evidence type="ECO:0000256" key="1">
    <source>
        <dbReference type="ARBA" id="ARBA00004496"/>
    </source>
</evidence>
<comment type="subcellular location">
    <subcellularLocation>
        <location evidence="1 8">Cytoplasm</location>
    </subcellularLocation>
</comment>
<organism evidence="10 11">
    <name type="scientific">Caldimonas caldifontis</name>
    <dbReference type="NCBI Taxonomy" id="1452508"/>
    <lineage>
        <taxon>Bacteria</taxon>
        <taxon>Pseudomonadati</taxon>
        <taxon>Pseudomonadota</taxon>
        <taxon>Betaproteobacteria</taxon>
        <taxon>Burkholderiales</taxon>
        <taxon>Sphaerotilaceae</taxon>
        <taxon>Caldimonas</taxon>
    </lineage>
</organism>
<dbReference type="PANTHER" id="PTHR43033:SF1">
    <property type="entry name" value="TRNA(ILE)-LYSIDINE SYNTHASE-RELATED"/>
    <property type="match status" value="1"/>
</dbReference>
<keyword evidence="4 8" id="KW-0819">tRNA processing</keyword>
<evidence type="ECO:0000256" key="4">
    <source>
        <dbReference type="ARBA" id="ARBA00022694"/>
    </source>
</evidence>
<dbReference type="InterPro" id="IPR015262">
    <property type="entry name" value="tRNA_Ile_lys_synt_subst-bd"/>
</dbReference>
<dbReference type="SUPFAM" id="SSF82829">
    <property type="entry name" value="MesJ substrate recognition domain-like"/>
    <property type="match status" value="1"/>
</dbReference>
<dbReference type="InterPro" id="IPR012094">
    <property type="entry name" value="tRNA_Ile_lys_synt"/>
</dbReference>
<dbReference type="Gene3D" id="3.40.50.620">
    <property type="entry name" value="HUPs"/>
    <property type="match status" value="1"/>
</dbReference>
<dbReference type="InterPro" id="IPR012795">
    <property type="entry name" value="tRNA_Ile_lys_synt_N"/>
</dbReference>
<dbReference type="Proteomes" id="UP000238605">
    <property type="component" value="Unassembled WGS sequence"/>
</dbReference>
<dbReference type="EC" id="6.3.4.19" evidence="8"/>
<dbReference type="Gene3D" id="1.20.59.20">
    <property type="match status" value="1"/>
</dbReference>
<dbReference type="NCBIfam" id="TIGR02433">
    <property type="entry name" value="lysidine_TilS_C"/>
    <property type="match status" value="1"/>
</dbReference>
<dbReference type="GO" id="GO:0032267">
    <property type="term" value="F:tRNA(Ile)-lysidine synthase activity"/>
    <property type="evidence" value="ECO:0007669"/>
    <property type="project" value="UniProtKB-EC"/>
</dbReference>
<dbReference type="InterPro" id="IPR011063">
    <property type="entry name" value="TilS/TtcA_N"/>
</dbReference>
<keyword evidence="2 8" id="KW-0963">Cytoplasm</keyword>
<keyword evidence="5 8" id="KW-0547">Nucleotide-binding</keyword>
<dbReference type="GO" id="GO:0006400">
    <property type="term" value="P:tRNA modification"/>
    <property type="evidence" value="ECO:0007669"/>
    <property type="project" value="UniProtKB-UniRule"/>
</dbReference>
<keyword evidence="3 8" id="KW-0436">Ligase</keyword>
<proteinExistence type="inferred from homology"/>
<evidence type="ECO:0000256" key="6">
    <source>
        <dbReference type="ARBA" id="ARBA00022840"/>
    </source>
</evidence>
<dbReference type="GO" id="GO:0005524">
    <property type="term" value="F:ATP binding"/>
    <property type="evidence" value="ECO:0007669"/>
    <property type="project" value="UniProtKB-UniRule"/>
</dbReference>
<gene>
    <name evidence="8 10" type="primary">tilS</name>
    <name evidence="10" type="ORF">C1704_11750</name>
</gene>